<dbReference type="PANTHER" id="PTHR13354:SF11">
    <property type="entry name" value="LYSINE-SPECIFIC DEMETHYLASE 9"/>
    <property type="match status" value="1"/>
</dbReference>
<accession>A0EC37</accession>
<proteinExistence type="predicted"/>
<dbReference type="OrthoDB" id="285236at2759"/>
<dbReference type="GO" id="GO:0005634">
    <property type="term" value="C:nucleus"/>
    <property type="evidence" value="ECO:0000318"/>
    <property type="project" value="GO_Central"/>
</dbReference>
<reference evidence="1 2" key="1">
    <citation type="journal article" date="2006" name="Nature">
        <title>Global trends of whole-genome duplications revealed by the ciliate Paramecium tetraurelia.</title>
        <authorList>
            <consortium name="Genoscope"/>
            <person name="Aury J.-M."/>
            <person name="Jaillon O."/>
            <person name="Duret L."/>
            <person name="Noel B."/>
            <person name="Jubin C."/>
            <person name="Porcel B.M."/>
            <person name="Segurens B."/>
            <person name="Daubin V."/>
            <person name="Anthouard V."/>
            <person name="Aiach N."/>
            <person name="Arnaiz O."/>
            <person name="Billaut A."/>
            <person name="Beisson J."/>
            <person name="Blanc I."/>
            <person name="Bouhouche K."/>
            <person name="Camara F."/>
            <person name="Duharcourt S."/>
            <person name="Guigo R."/>
            <person name="Gogendeau D."/>
            <person name="Katinka M."/>
            <person name="Keller A.-M."/>
            <person name="Kissmehl R."/>
            <person name="Klotz C."/>
            <person name="Koll F."/>
            <person name="Le Moue A."/>
            <person name="Lepere C."/>
            <person name="Malinsky S."/>
            <person name="Nowacki M."/>
            <person name="Nowak J.K."/>
            <person name="Plattner H."/>
            <person name="Poulain J."/>
            <person name="Ruiz F."/>
            <person name="Serrano V."/>
            <person name="Zagulski M."/>
            <person name="Dessen P."/>
            <person name="Betermier M."/>
            <person name="Weissenbach J."/>
            <person name="Scarpelli C."/>
            <person name="Schachter V."/>
            <person name="Sperling L."/>
            <person name="Meyer E."/>
            <person name="Cohen J."/>
            <person name="Wincker P."/>
        </authorList>
    </citation>
    <scope>NUCLEOTIDE SEQUENCE [LARGE SCALE GENOMIC DNA]</scope>
    <source>
        <strain evidence="1 2">Stock d4-2</strain>
    </source>
</reference>
<evidence type="ECO:0000313" key="1">
    <source>
        <dbReference type="EMBL" id="CAK92854.1"/>
    </source>
</evidence>
<gene>
    <name evidence="1" type="ORF">GSPATT00025590001</name>
</gene>
<organism evidence="1 2">
    <name type="scientific">Paramecium tetraurelia</name>
    <dbReference type="NCBI Taxonomy" id="5888"/>
    <lineage>
        <taxon>Eukaryota</taxon>
        <taxon>Sar</taxon>
        <taxon>Alveolata</taxon>
        <taxon>Ciliophora</taxon>
        <taxon>Intramacronucleata</taxon>
        <taxon>Oligohymenophorea</taxon>
        <taxon>Peniculida</taxon>
        <taxon>Parameciidae</taxon>
        <taxon>Paramecium</taxon>
    </lineage>
</organism>
<dbReference type="HOGENOM" id="CLU_630863_0_0_1"/>
<evidence type="ECO:0000313" key="2">
    <source>
        <dbReference type="Proteomes" id="UP000000600"/>
    </source>
</evidence>
<dbReference type="Proteomes" id="UP000000600">
    <property type="component" value="Unassembled WGS sequence"/>
</dbReference>
<protein>
    <submittedName>
        <fullName evidence="1">Uncharacterized protein</fullName>
    </submittedName>
</protein>
<dbReference type="PANTHER" id="PTHR13354">
    <property type="entry name" value="ROUND SPERMATID BASIC PROTEIN 1"/>
    <property type="match status" value="1"/>
</dbReference>
<keyword evidence="2" id="KW-1185">Reference proteome</keyword>
<dbReference type="AlphaFoldDB" id="A0EC37"/>
<dbReference type="InterPro" id="IPR026306">
    <property type="entry name" value="RSBN1/Dpy-2/CEP530"/>
</dbReference>
<dbReference type="EMBL" id="CT868670">
    <property type="protein sequence ID" value="CAK92854.1"/>
    <property type="molecule type" value="Genomic_DNA"/>
</dbReference>
<sequence>MEIGTYDIGFIDTDFNLNRNTNVALGEYRGIWMYIWVGYSRQDEYAGWFFGFPDVSKGGLLKKVLHFSPKYLAVYFGKDGINKNFIGKSRHVHACYGSTQCWHYVDKVEVEVDLPAWIPYKLNNYFEFYVQNDADALIYAKDDKPALDVEFTQTNFPGSDIEAIYEYGIGLWTRWLMNYPFILLEKAESHSIFRFTTNAQYEDAQKNGDRTVSAFVGRGEYKFSTYDAVLDKNEITTGTKFDKELEGYWNFVYFCYKRIPTGPKGIGYVYLTHQNVVKRVEIDSAKHWLLRDYARLVIGKKEFGHSAFQGKLFDPRAFLGKNSYIDSSEDLLNVIVPKFRPYPPYKDKQDNEPVQVEKAKMTQRVFKSYEEKYSGVFEYSVYGFAKGNKLKNVTDWTSLVRVTQNTPDIQADNDNAGDRTLSIFIDKGCLVFQYL</sequence>
<dbReference type="KEGG" id="ptm:GSPATT00025590001"/>
<dbReference type="RefSeq" id="XP_001460251.1">
    <property type="nucleotide sequence ID" value="XM_001460214.1"/>
</dbReference>
<dbReference type="GeneID" id="5046036"/>
<name>A0EC37_PARTE</name>
<dbReference type="InParanoid" id="A0EC37"/>